<sequence length="250" mass="27472">MIRITINGQDIEVEDQTPLMKVLREEGISIPSLCYHPALPHPIASCRLCAVEILSAEAGIPGKVTLACTLKAHPGLMVETDTEAVREARTKAMNHLLSMAPQSETLLQMAQRFGLQTTPPPDGCIRCRLCVQICKEIVGAAALRMIRINDRMLVVPVPGNCIGCGTCANICPTKVIRVEDRDNVRTISIRDAIIGRHPLLRCEGCGASFATPRFLDHVHIRATDHHPDVKEPHQYCPSCAKLIRRAIRAL</sequence>
<dbReference type="GO" id="GO:0051539">
    <property type="term" value="F:4 iron, 4 sulfur cluster binding"/>
    <property type="evidence" value="ECO:0007669"/>
    <property type="project" value="UniProtKB-KW"/>
</dbReference>
<keyword evidence="2" id="KW-0479">Metal-binding</keyword>
<dbReference type="InterPro" id="IPR017896">
    <property type="entry name" value="4Fe4S_Fe-S-bd"/>
</dbReference>
<dbReference type="InterPro" id="IPR050157">
    <property type="entry name" value="PSI_iron-sulfur_center"/>
</dbReference>
<proteinExistence type="predicted"/>
<keyword evidence="1" id="KW-0004">4Fe-4S</keyword>
<dbReference type="PROSITE" id="PS00198">
    <property type="entry name" value="4FE4S_FER_1"/>
    <property type="match status" value="1"/>
</dbReference>
<dbReference type="AlphaFoldDB" id="A0A7C4RSM7"/>
<dbReference type="CDD" id="cd00207">
    <property type="entry name" value="fer2"/>
    <property type="match status" value="1"/>
</dbReference>
<dbReference type="Pfam" id="PF12838">
    <property type="entry name" value="Fer4_7"/>
    <property type="match status" value="1"/>
</dbReference>
<dbReference type="PANTHER" id="PTHR24960:SF84">
    <property type="entry name" value="HYDROGENASE SUBUNIT"/>
    <property type="match status" value="1"/>
</dbReference>
<dbReference type="SUPFAM" id="SSF54292">
    <property type="entry name" value="2Fe-2S ferredoxin-like"/>
    <property type="match status" value="1"/>
</dbReference>
<dbReference type="EMBL" id="DSUH01000100">
    <property type="protein sequence ID" value="HGU32098.1"/>
    <property type="molecule type" value="Genomic_DNA"/>
</dbReference>
<reference evidence="7" key="1">
    <citation type="journal article" date="2020" name="mSystems">
        <title>Genome- and Community-Level Interaction Insights into Carbon Utilization and Element Cycling Functions of Hydrothermarchaeota in Hydrothermal Sediment.</title>
        <authorList>
            <person name="Zhou Z."/>
            <person name="Liu Y."/>
            <person name="Xu W."/>
            <person name="Pan J."/>
            <person name="Luo Z.H."/>
            <person name="Li M."/>
        </authorList>
    </citation>
    <scope>NUCLEOTIDE SEQUENCE [LARGE SCALE GENOMIC DNA]</scope>
    <source>
        <strain evidence="7">SpSt-477</strain>
    </source>
</reference>
<comment type="caution">
    <text evidence="7">The sequence shown here is derived from an EMBL/GenBank/DDBJ whole genome shotgun (WGS) entry which is preliminary data.</text>
</comment>
<feature type="domain" description="2Fe-2S ferredoxin-type" evidence="5">
    <location>
        <begin position="1"/>
        <end position="84"/>
    </location>
</feature>
<evidence type="ECO:0000259" key="5">
    <source>
        <dbReference type="PROSITE" id="PS51085"/>
    </source>
</evidence>
<dbReference type="GO" id="GO:0046872">
    <property type="term" value="F:metal ion binding"/>
    <property type="evidence" value="ECO:0007669"/>
    <property type="project" value="UniProtKB-KW"/>
</dbReference>
<gene>
    <name evidence="7" type="ORF">ENS29_04490</name>
</gene>
<feature type="domain" description="4Fe-4S ferredoxin-type" evidence="6">
    <location>
        <begin position="152"/>
        <end position="181"/>
    </location>
</feature>
<dbReference type="PROSITE" id="PS51379">
    <property type="entry name" value="4FE4S_FER_2"/>
    <property type="match status" value="1"/>
</dbReference>
<dbReference type="PROSITE" id="PS51085">
    <property type="entry name" value="2FE2S_FER_2"/>
    <property type="match status" value="1"/>
</dbReference>
<dbReference type="SUPFAM" id="SSF54862">
    <property type="entry name" value="4Fe-4S ferredoxins"/>
    <property type="match status" value="1"/>
</dbReference>
<keyword evidence="3" id="KW-0408">Iron</keyword>
<keyword evidence="4" id="KW-0411">Iron-sulfur</keyword>
<dbReference type="Gene3D" id="3.30.70.20">
    <property type="match status" value="1"/>
</dbReference>
<evidence type="ECO:0000259" key="6">
    <source>
        <dbReference type="PROSITE" id="PS51379"/>
    </source>
</evidence>
<evidence type="ECO:0000313" key="7">
    <source>
        <dbReference type="EMBL" id="HGU32098.1"/>
    </source>
</evidence>
<name>A0A7C4RSM7_9BACT</name>
<evidence type="ECO:0000256" key="2">
    <source>
        <dbReference type="ARBA" id="ARBA00022723"/>
    </source>
</evidence>
<dbReference type="InterPro" id="IPR001041">
    <property type="entry name" value="2Fe-2S_ferredoxin-type"/>
</dbReference>
<evidence type="ECO:0000256" key="4">
    <source>
        <dbReference type="ARBA" id="ARBA00023014"/>
    </source>
</evidence>
<organism evidence="7">
    <name type="scientific">Desulfatirhabdium butyrativorans</name>
    <dbReference type="NCBI Taxonomy" id="340467"/>
    <lineage>
        <taxon>Bacteria</taxon>
        <taxon>Pseudomonadati</taxon>
        <taxon>Thermodesulfobacteriota</taxon>
        <taxon>Desulfobacteria</taxon>
        <taxon>Desulfobacterales</taxon>
        <taxon>Desulfatirhabdiaceae</taxon>
        <taxon>Desulfatirhabdium</taxon>
    </lineage>
</organism>
<dbReference type="PANTHER" id="PTHR24960">
    <property type="entry name" value="PHOTOSYSTEM I IRON-SULFUR CENTER-RELATED"/>
    <property type="match status" value="1"/>
</dbReference>
<protein>
    <submittedName>
        <fullName evidence="7">2Fe-2S iron-sulfur cluster binding domain-containing protein</fullName>
    </submittedName>
</protein>
<dbReference type="Pfam" id="PF13510">
    <property type="entry name" value="Fer2_4"/>
    <property type="match status" value="1"/>
</dbReference>
<accession>A0A7C4RSM7</accession>
<evidence type="ECO:0000256" key="1">
    <source>
        <dbReference type="ARBA" id="ARBA00022485"/>
    </source>
</evidence>
<dbReference type="InterPro" id="IPR036010">
    <property type="entry name" value="2Fe-2S_ferredoxin-like_sf"/>
</dbReference>
<evidence type="ECO:0000256" key="3">
    <source>
        <dbReference type="ARBA" id="ARBA00023004"/>
    </source>
</evidence>
<dbReference type="InterPro" id="IPR017900">
    <property type="entry name" value="4Fe4S_Fe_S_CS"/>
</dbReference>
<dbReference type="Gene3D" id="3.10.20.740">
    <property type="match status" value="1"/>
</dbReference>